<evidence type="ECO:0000256" key="4">
    <source>
        <dbReference type="ARBA" id="ARBA00022490"/>
    </source>
</evidence>
<dbReference type="GO" id="GO:0032991">
    <property type="term" value="C:protein-containing complex"/>
    <property type="evidence" value="ECO:0007669"/>
    <property type="project" value="TreeGrafter"/>
</dbReference>
<accession>A0A673VGW6</accession>
<dbReference type="GO" id="GO:0005737">
    <property type="term" value="C:cytoplasm"/>
    <property type="evidence" value="ECO:0007669"/>
    <property type="project" value="UniProtKB-SubCell"/>
</dbReference>
<reference evidence="7 8" key="1">
    <citation type="submission" date="2019-05" db="EMBL/GenBank/DDBJ databases">
        <title>A Chromosome-scale Meerkat (S. suricatta) Genome Assembly.</title>
        <authorList>
            <person name="Dudchenko O."/>
            <person name="Lieberman Aiden E."/>
            <person name="Tung J."/>
            <person name="Barreiro L.B."/>
            <person name="Clutton-Brock T.H."/>
        </authorList>
    </citation>
    <scope>NUCLEOTIDE SEQUENCE [LARGE SCALE GENOMIC DNA]</scope>
</reference>
<evidence type="ECO:0000256" key="3">
    <source>
        <dbReference type="ARBA" id="ARBA00009081"/>
    </source>
</evidence>
<evidence type="ECO:0000256" key="1">
    <source>
        <dbReference type="ARBA" id="ARBA00004123"/>
    </source>
</evidence>
<sequence length="143" mass="16287">MVLLRPRRMTDTHPVSDRVLRSPLLPPWSHTWPWWSLVQELGDPLVFHLEAWLAASIFSPDQVIILEMEWMSQAPLTVDIVNSRDVVEIAIFGQLCLQNQVKSIPSSWQGGTRDIVPEIYACTGERPVRLVRTNPPHRVDSSG</sequence>
<dbReference type="Ensembl" id="ENSSSUT00005037660.1">
    <property type="protein sequence ID" value="ENSSSUP00005033017.1"/>
    <property type="gene ID" value="ENSSSUG00005021261.1"/>
</dbReference>
<dbReference type="PANTHER" id="PTHR19447:SF14">
    <property type="entry name" value="OOCYTE-EXPRESSED PROTEIN HOMOLOG"/>
    <property type="match status" value="1"/>
</dbReference>
<dbReference type="AlphaFoldDB" id="A0A673VGW6"/>
<keyword evidence="8" id="KW-1185">Reference proteome</keyword>
<evidence type="ECO:0000259" key="6">
    <source>
        <dbReference type="Pfam" id="PF16005"/>
    </source>
</evidence>
<reference evidence="7" key="3">
    <citation type="submission" date="2025-09" db="UniProtKB">
        <authorList>
            <consortium name="Ensembl"/>
        </authorList>
    </citation>
    <scope>IDENTIFICATION</scope>
</reference>
<organism evidence="7 8">
    <name type="scientific">Suricata suricatta</name>
    <name type="common">Meerkat</name>
    <dbReference type="NCBI Taxonomy" id="37032"/>
    <lineage>
        <taxon>Eukaryota</taxon>
        <taxon>Metazoa</taxon>
        <taxon>Chordata</taxon>
        <taxon>Craniata</taxon>
        <taxon>Vertebrata</taxon>
        <taxon>Euteleostomi</taxon>
        <taxon>Mammalia</taxon>
        <taxon>Eutheria</taxon>
        <taxon>Laurasiatheria</taxon>
        <taxon>Carnivora</taxon>
        <taxon>Feliformia</taxon>
        <taxon>Herpestidae</taxon>
        <taxon>Suricata</taxon>
    </lineage>
</organism>
<dbReference type="InterPro" id="IPR031952">
    <property type="entry name" value="MOEP19_KH-like"/>
</dbReference>
<dbReference type="Pfam" id="PF16005">
    <property type="entry name" value="MOEP19"/>
    <property type="match status" value="1"/>
</dbReference>
<dbReference type="CDD" id="cd12795">
    <property type="entry name" value="FILIA_N_like"/>
    <property type="match status" value="1"/>
</dbReference>
<dbReference type="GO" id="GO:0005634">
    <property type="term" value="C:nucleus"/>
    <property type="evidence" value="ECO:0007669"/>
    <property type="project" value="UniProtKB-SubCell"/>
</dbReference>
<dbReference type="GO" id="GO:0009880">
    <property type="term" value="P:embryonic pattern specification"/>
    <property type="evidence" value="ECO:0007669"/>
    <property type="project" value="TreeGrafter"/>
</dbReference>
<protein>
    <recommendedName>
        <fullName evidence="6">KH-like RNA-binding domain-containing protein</fullName>
    </recommendedName>
</protein>
<name>A0A673VGW6_SURSU</name>
<evidence type="ECO:0000256" key="2">
    <source>
        <dbReference type="ARBA" id="ARBA00004496"/>
    </source>
</evidence>
<dbReference type="PANTHER" id="PTHR19447">
    <property type="entry name" value="OOCYTE-EXPRESSED PROTEIN HOMOLOG-RELATED"/>
    <property type="match status" value="1"/>
</dbReference>
<dbReference type="InterPro" id="IPR051778">
    <property type="entry name" value="KHDC1"/>
</dbReference>
<dbReference type="Proteomes" id="UP000472268">
    <property type="component" value="Chromosome 13"/>
</dbReference>
<dbReference type="Gene3D" id="3.30.1370.10">
    <property type="entry name" value="K Homology domain, type 1"/>
    <property type="match status" value="1"/>
</dbReference>
<evidence type="ECO:0000313" key="8">
    <source>
        <dbReference type="Proteomes" id="UP000472268"/>
    </source>
</evidence>
<dbReference type="GO" id="GO:0003723">
    <property type="term" value="F:RNA binding"/>
    <property type="evidence" value="ECO:0007669"/>
    <property type="project" value="InterPro"/>
</dbReference>
<comment type="subcellular location">
    <subcellularLocation>
        <location evidence="2">Cytoplasm</location>
    </subcellularLocation>
    <subcellularLocation>
        <location evidence="1">Nucleus</location>
    </subcellularLocation>
</comment>
<dbReference type="InterPro" id="IPR036612">
    <property type="entry name" value="KH_dom_type_1_sf"/>
</dbReference>
<evidence type="ECO:0000313" key="7">
    <source>
        <dbReference type="Ensembl" id="ENSSSUP00005033017.1"/>
    </source>
</evidence>
<feature type="domain" description="KH-like RNA-binding" evidence="6">
    <location>
        <begin position="33"/>
        <end position="104"/>
    </location>
</feature>
<dbReference type="GO" id="GO:0035088">
    <property type="term" value="P:establishment or maintenance of apical/basal cell polarity"/>
    <property type="evidence" value="ECO:0007669"/>
    <property type="project" value="TreeGrafter"/>
</dbReference>
<reference evidence="7" key="2">
    <citation type="submission" date="2025-08" db="UniProtKB">
        <authorList>
            <consortium name="Ensembl"/>
        </authorList>
    </citation>
    <scope>IDENTIFICATION</scope>
</reference>
<evidence type="ECO:0000256" key="5">
    <source>
        <dbReference type="ARBA" id="ARBA00023242"/>
    </source>
</evidence>
<keyword evidence="4" id="KW-0963">Cytoplasm</keyword>
<keyword evidence="5" id="KW-0539">Nucleus</keyword>
<proteinExistence type="inferred from homology"/>
<comment type="similarity">
    <text evidence="3">Belongs to the KHDC1 family.</text>
</comment>